<dbReference type="EMBL" id="JBGBPQ010000033">
    <property type="protein sequence ID" value="KAL1495123.1"/>
    <property type="molecule type" value="Genomic_DNA"/>
</dbReference>
<feature type="compositionally biased region" description="Basic and acidic residues" evidence="1">
    <location>
        <begin position="1"/>
        <end position="20"/>
    </location>
</feature>
<feature type="region of interest" description="Disordered" evidence="1">
    <location>
        <begin position="1"/>
        <end position="81"/>
    </location>
</feature>
<comment type="caution">
    <text evidence="2">The sequence shown here is derived from an EMBL/GenBank/DDBJ whole genome shotgun (WGS) entry which is preliminary data.</text>
</comment>
<protein>
    <submittedName>
        <fullName evidence="2">Uncharacterized protein</fullName>
    </submittedName>
</protein>
<dbReference type="Proteomes" id="UP001515480">
    <property type="component" value="Unassembled WGS sequence"/>
</dbReference>
<accession>A0AB34ICM3</accession>
<sequence>MRTRRGNDARTSVREGRRGEGSTQASGDVAGVHRSAERGSLLPPRKSRPASARQRPTPAPPTLASAERKLPASGSPSCSSCNYHTRSRAAMSYATRIPPSACGAAVLPSSALFICRCASAVVLPANLPHANHLSRA</sequence>
<gene>
    <name evidence="2" type="ORF">AB1Y20_016990</name>
</gene>
<reference evidence="2 3" key="1">
    <citation type="journal article" date="2024" name="Science">
        <title>Giant polyketide synthase enzymes in the biosynthesis of giant marine polyether toxins.</title>
        <authorList>
            <person name="Fallon T.R."/>
            <person name="Shende V.V."/>
            <person name="Wierzbicki I.H."/>
            <person name="Pendleton A.L."/>
            <person name="Watervoot N.F."/>
            <person name="Auber R.P."/>
            <person name="Gonzalez D.J."/>
            <person name="Wisecaver J.H."/>
            <person name="Moore B.S."/>
        </authorList>
    </citation>
    <scope>NUCLEOTIDE SEQUENCE [LARGE SCALE GENOMIC DNA]</scope>
    <source>
        <strain evidence="2 3">12B1</strain>
    </source>
</reference>
<evidence type="ECO:0000256" key="1">
    <source>
        <dbReference type="SAM" id="MobiDB-lite"/>
    </source>
</evidence>
<keyword evidence="3" id="KW-1185">Reference proteome</keyword>
<proteinExistence type="predicted"/>
<evidence type="ECO:0000313" key="3">
    <source>
        <dbReference type="Proteomes" id="UP001515480"/>
    </source>
</evidence>
<organism evidence="2 3">
    <name type="scientific">Prymnesium parvum</name>
    <name type="common">Toxic golden alga</name>
    <dbReference type="NCBI Taxonomy" id="97485"/>
    <lineage>
        <taxon>Eukaryota</taxon>
        <taxon>Haptista</taxon>
        <taxon>Haptophyta</taxon>
        <taxon>Prymnesiophyceae</taxon>
        <taxon>Prymnesiales</taxon>
        <taxon>Prymnesiaceae</taxon>
        <taxon>Prymnesium</taxon>
    </lineage>
</organism>
<dbReference type="AlphaFoldDB" id="A0AB34ICM3"/>
<name>A0AB34ICM3_PRYPA</name>
<evidence type="ECO:0000313" key="2">
    <source>
        <dbReference type="EMBL" id="KAL1495123.1"/>
    </source>
</evidence>